<organism evidence="1 2">
    <name type="scientific">Flexistipes sinusarabici</name>
    <dbReference type="NCBI Taxonomy" id="2352"/>
    <lineage>
        <taxon>Bacteria</taxon>
        <taxon>Pseudomonadati</taxon>
        <taxon>Deferribacterota</taxon>
        <taxon>Deferribacteres</taxon>
        <taxon>Deferribacterales</taxon>
        <taxon>Flexistipitaceae</taxon>
        <taxon>Flexistipes</taxon>
    </lineage>
</organism>
<proteinExistence type="predicted"/>
<evidence type="ECO:0000313" key="2">
    <source>
        <dbReference type="Proteomes" id="UP000262325"/>
    </source>
</evidence>
<sequence length="160" mass="19201">MDPKEVREDLDRFENLIKMINFEYTQFFAGNKQHPPIVYEREINKLIKKYNITQLTNTTLRFRFNNLVARYITFREKWSRKMMEYEGARKPITEKKPVKGSTRPFYQKELDKIPEKYDKSKVVDAIESKIDKLKSKGYDNIDVNIDMKNGKVKLKIRPKS</sequence>
<gene>
    <name evidence="1" type="ORF">DHM44_07600</name>
</gene>
<dbReference type="EMBL" id="DPPF01000157">
    <property type="protein sequence ID" value="HCW93532.1"/>
    <property type="molecule type" value="Genomic_DNA"/>
</dbReference>
<evidence type="ECO:0000313" key="1">
    <source>
        <dbReference type="EMBL" id="HCW93532.1"/>
    </source>
</evidence>
<protein>
    <submittedName>
        <fullName evidence="1">Uncharacterized protein</fullName>
    </submittedName>
</protein>
<dbReference type="Proteomes" id="UP000262325">
    <property type="component" value="Unassembled WGS sequence"/>
</dbReference>
<reference evidence="1 2" key="1">
    <citation type="journal article" date="2018" name="Nat. Biotechnol.">
        <title>A standardized bacterial taxonomy based on genome phylogeny substantially revises the tree of life.</title>
        <authorList>
            <person name="Parks D.H."/>
            <person name="Chuvochina M."/>
            <person name="Waite D.W."/>
            <person name="Rinke C."/>
            <person name="Skarshewski A."/>
            <person name="Chaumeil P.A."/>
            <person name="Hugenholtz P."/>
        </authorList>
    </citation>
    <scope>NUCLEOTIDE SEQUENCE [LARGE SCALE GENOMIC DNA]</scope>
    <source>
        <strain evidence="1">UBA8672</strain>
    </source>
</reference>
<name>A0A3D5QEE0_FLESI</name>
<comment type="caution">
    <text evidence="1">The sequence shown here is derived from an EMBL/GenBank/DDBJ whole genome shotgun (WGS) entry which is preliminary data.</text>
</comment>
<dbReference type="AlphaFoldDB" id="A0A3D5QEE0"/>
<accession>A0A3D5QEE0</accession>